<dbReference type="InterPro" id="IPR012864">
    <property type="entry name" value="PCO/ADO"/>
</dbReference>
<dbReference type="GO" id="GO:0016702">
    <property type="term" value="F:oxidoreductase activity, acting on single donors with incorporation of molecular oxygen, incorporation of two atoms of oxygen"/>
    <property type="evidence" value="ECO:0007669"/>
    <property type="project" value="InterPro"/>
</dbReference>
<dbReference type="PANTHER" id="PTHR22966:SF61">
    <property type="entry name" value="2-AMINOETHANETHIOL DIOXYGENASE"/>
    <property type="match status" value="1"/>
</dbReference>
<dbReference type="InterPro" id="IPR014710">
    <property type="entry name" value="RmlC-like_jellyroll"/>
</dbReference>
<dbReference type="Proteomes" id="UP000549394">
    <property type="component" value="Unassembled WGS sequence"/>
</dbReference>
<dbReference type="Pfam" id="PF07847">
    <property type="entry name" value="PCO_ADO"/>
    <property type="match status" value="1"/>
</dbReference>
<dbReference type="Gene3D" id="2.60.120.10">
    <property type="entry name" value="Jelly Rolls"/>
    <property type="match status" value="1"/>
</dbReference>
<dbReference type="AlphaFoldDB" id="A0A7I8V3Y2"/>
<keyword evidence="1" id="KW-0479">Metal-binding</keyword>
<comment type="caution">
    <text evidence="4">The sequence shown here is derived from an EMBL/GenBank/DDBJ whole genome shotgun (WGS) entry which is preliminary data.</text>
</comment>
<reference evidence="4 5" key="1">
    <citation type="submission" date="2020-08" db="EMBL/GenBank/DDBJ databases">
        <authorList>
            <person name="Hejnol A."/>
        </authorList>
    </citation>
    <scope>NUCLEOTIDE SEQUENCE [LARGE SCALE GENOMIC DNA]</scope>
</reference>
<name>A0A7I8V3Y2_9ANNE</name>
<organism evidence="4 5">
    <name type="scientific">Dimorphilus gyrociliatus</name>
    <dbReference type="NCBI Taxonomy" id="2664684"/>
    <lineage>
        <taxon>Eukaryota</taxon>
        <taxon>Metazoa</taxon>
        <taxon>Spiralia</taxon>
        <taxon>Lophotrochozoa</taxon>
        <taxon>Annelida</taxon>
        <taxon>Polychaeta</taxon>
        <taxon>Polychaeta incertae sedis</taxon>
        <taxon>Dinophilidae</taxon>
        <taxon>Dimorphilus</taxon>
    </lineage>
</organism>
<evidence type="ECO:0000256" key="2">
    <source>
        <dbReference type="ARBA" id="ARBA00023002"/>
    </source>
</evidence>
<sequence length="218" mass="25517">MPNADYHVEIEQLLSLVRQLKPHHVNFDEKLIMNKERYVFNHLRAPVYYIHMFENQFFTMCIFVLKNGTRMPLHDHPHMTGILKVLYGNLTIKSYSNIRDPEYNAADELPLEIRSHLRKDQVIKKVKFDGEKHLNEKDCCYLTEKTGNFHTLSAMDGPAAFLDILAPPYSESLGRNCSYYKELLKSDESEMVYLSETSSREYWCETAPYLGINLIDES</sequence>
<dbReference type="CDD" id="cd20289">
    <property type="entry name" value="cupin_ADO"/>
    <property type="match status" value="1"/>
</dbReference>
<dbReference type="GO" id="GO:0046872">
    <property type="term" value="F:metal ion binding"/>
    <property type="evidence" value="ECO:0007669"/>
    <property type="project" value="UniProtKB-KW"/>
</dbReference>
<accession>A0A7I8V3Y2</accession>
<proteinExistence type="predicted"/>
<dbReference type="InterPro" id="IPR011051">
    <property type="entry name" value="RmlC_Cupin_sf"/>
</dbReference>
<dbReference type="SUPFAM" id="SSF51182">
    <property type="entry name" value="RmlC-like cupins"/>
    <property type="match status" value="1"/>
</dbReference>
<evidence type="ECO:0000313" key="5">
    <source>
        <dbReference type="Proteomes" id="UP000549394"/>
    </source>
</evidence>
<dbReference type="PANTHER" id="PTHR22966">
    <property type="entry name" value="2-AMINOETHANETHIOL DIOXYGENASE"/>
    <property type="match status" value="1"/>
</dbReference>
<gene>
    <name evidence="4" type="ORF">DGYR_LOCUS221</name>
</gene>
<keyword evidence="3" id="KW-0408">Iron</keyword>
<keyword evidence="5" id="KW-1185">Reference proteome</keyword>
<evidence type="ECO:0000256" key="1">
    <source>
        <dbReference type="ARBA" id="ARBA00022723"/>
    </source>
</evidence>
<protein>
    <submittedName>
        <fullName evidence="4">DgyrCDS229</fullName>
    </submittedName>
</protein>
<dbReference type="EMBL" id="CAJFCJ010000001">
    <property type="protein sequence ID" value="CAD5110863.1"/>
    <property type="molecule type" value="Genomic_DNA"/>
</dbReference>
<keyword evidence="2" id="KW-0560">Oxidoreductase</keyword>
<dbReference type="GO" id="GO:0005739">
    <property type="term" value="C:mitochondrion"/>
    <property type="evidence" value="ECO:0007669"/>
    <property type="project" value="TreeGrafter"/>
</dbReference>
<evidence type="ECO:0000256" key="3">
    <source>
        <dbReference type="ARBA" id="ARBA00023004"/>
    </source>
</evidence>
<dbReference type="OrthoDB" id="271433at2759"/>
<evidence type="ECO:0000313" key="4">
    <source>
        <dbReference type="EMBL" id="CAD5110863.1"/>
    </source>
</evidence>